<dbReference type="AlphaFoldDB" id="A0A143PW90"/>
<dbReference type="Gene3D" id="3.30.1330.40">
    <property type="entry name" value="RutC-like"/>
    <property type="match status" value="1"/>
</dbReference>
<feature type="domain" description="Chorismatase FkbO/Hyg5-like N-terminal" evidence="1">
    <location>
        <begin position="43"/>
        <end position="163"/>
    </location>
</feature>
<dbReference type="SUPFAM" id="SSF55298">
    <property type="entry name" value="YjgF-like"/>
    <property type="match status" value="1"/>
</dbReference>
<evidence type="ECO:0000313" key="2">
    <source>
        <dbReference type="EMBL" id="AMY12310.1"/>
    </source>
</evidence>
<dbReference type="Proteomes" id="UP000076079">
    <property type="component" value="Chromosome"/>
</dbReference>
<dbReference type="Pfam" id="PF01042">
    <property type="entry name" value="Ribonuc_L-PSP"/>
    <property type="match status" value="1"/>
</dbReference>
<dbReference type="STRING" id="1855912.LuPra_05583"/>
<dbReference type="EMBL" id="CP015136">
    <property type="protein sequence ID" value="AMY12310.1"/>
    <property type="molecule type" value="Genomic_DNA"/>
</dbReference>
<protein>
    <recommendedName>
        <fullName evidence="1">Chorismatase FkbO/Hyg5-like N-terminal domain-containing protein</fullName>
    </recommendedName>
</protein>
<dbReference type="InterPro" id="IPR049368">
    <property type="entry name" value="FkbO_Hyg5-like_N"/>
</dbReference>
<organism evidence="2 3">
    <name type="scientific">Luteitalea pratensis</name>
    <dbReference type="NCBI Taxonomy" id="1855912"/>
    <lineage>
        <taxon>Bacteria</taxon>
        <taxon>Pseudomonadati</taxon>
        <taxon>Acidobacteriota</taxon>
        <taxon>Vicinamibacteria</taxon>
        <taxon>Vicinamibacterales</taxon>
        <taxon>Vicinamibacteraceae</taxon>
        <taxon>Luteitalea</taxon>
    </lineage>
</organism>
<dbReference type="InterPro" id="IPR035959">
    <property type="entry name" value="RutC-like_sf"/>
</dbReference>
<dbReference type="InterPro" id="IPR006175">
    <property type="entry name" value="YjgF/YER057c/UK114"/>
</dbReference>
<accession>A0A143PW90</accession>
<name>A0A143PW90_LUTPR</name>
<gene>
    <name evidence="2" type="ORF">LuPra_05583</name>
</gene>
<proteinExistence type="predicted"/>
<reference evidence="2 3" key="1">
    <citation type="journal article" date="2016" name="Genome Announc.">
        <title>First Complete Genome Sequence of a Subdivision 6 Acidobacterium Strain.</title>
        <authorList>
            <person name="Huang S."/>
            <person name="Vieira S."/>
            <person name="Bunk B."/>
            <person name="Riedel T."/>
            <person name="Sproer C."/>
            <person name="Overmann J."/>
        </authorList>
    </citation>
    <scope>NUCLEOTIDE SEQUENCE [LARGE SCALE GENOMIC DNA]</scope>
    <source>
        <strain evidence="3">DSM 100886 HEG_-6_39</strain>
    </source>
</reference>
<sequence>MPGRRAVMPKITVTTPIALAPLAPLPPSWVDALVGSSPDISTTNALDGTVEVRTGANFTHVAITIPDAHGLSPDRLHEHVRDAYLSVAATLNAQRRHPVRFWNFVPQIHTPSGPGLDRYMVFNGGRFAACEHWHGSPNDFDHTLASASGVGVLGRALAIHCLAANNAGEPVENPRQVPAYKYSRRYGPRPPCFARATQLTRPVHGAWWLLVAGTASIRGELTVHADDVDAQTVETLDNLDALLAAAETRRGASDAVARFTSLRVYIVRPDDLDVVRERIAERHGDVPDIECAQAELCRGDLLVEIEGIAEL</sequence>
<reference evidence="3" key="2">
    <citation type="submission" date="2016-04" db="EMBL/GenBank/DDBJ databases">
        <title>First Complete Genome Sequence of a Subdivision 6 Acidobacterium.</title>
        <authorList>
            <person name="Huang S."/>
            <person name="Vieira S."/>
            <person name="Bunk B."/>
            <person name="Riedel T."/>
            <person name="Sproeer C."/>
            <person name="Overmann J."/>
        </authorList>
    </citation>
    <scope>NUCLEOTIDE SEQUENCE [LARGE SCALE GENOMIC DNA]</scope>
    <source>
        <strain evidence="3">DSM 100886 HEG_-6_39</strain>
    </source>
</reference>
<evidence type="ECO:0000313" key="3">
    <source>
        <dbReference type="Proteomes" id="UP000076079"/>
    </source>
</evidence>
<evidence type="ECO:0000259" key="1">
    <source>
        <dbReference type="Pfam" id="PF21168"/>
    </source>
</evidence>
<dbReference type="Pfam" id="PF21168">
    <property type="entry name" value="FkbO_Hyg5-like_N"/>
    <property type="match status" value="1"/>
</dbReference>
<dbReference type="KEGG" id="abac:LuPra_05583"/>
<keyword evidence="3" id="KW-1185">Reference proteome</keyword>